<keyword evidence="7" id="KW-0560">Oxidoreductase</keyword>
<dbReference type="GO" id="GO:0019878">
    <property type="term" value="P:lysine biosynthetic process via aminoadipic acid"/>
    <property type="evidence" value="ECO:0007669"/>
    <property type="project" value="TreeGrafter"/>
</dbReference>
<dbReference type="InterPro" id="IPR036291">
    <property type="entry name" value="NAD(P)-bd_dom_sf"/>
</dbReference>
<dbReference type="SUPFAM" id="SSF55347">
    <property type="entry name" value="Glyceraldehyde-3-phosphate dehydrogenase-like, C-terminal domain"/>
    <property type="match status" value="1"/>
</dbReference>
<name>A0AAW0G845_9APHY</name>
<dbReference type="Pfam" id="PF03435">
    <property type="entry name" value="Sacchrp_dh_NADP"/>
    <property type="match status" value="1"/>
</dbReference>
<evidence type="ECO:0000259" key="17">
    <source>
        <dbReference type="PROSITE" id="PS51188"/>
    </source>
</evidence>
<dbReference type="GO" id="GO:0051082">
    <property type="term" value="F:unfolded protein binding"/>
    <property type="evidence" value="ECO:0007669"/>
    <property type="project" value="InterPro"/>
</dbReference>
<evidence type="ECO:0000256" key="4">
    <source>
        <dbReference type="ARBA" id="ARBA00022771"/>
    </source>
</evidence>
<dbReference type="PROSITE" id="PS50076">
    <property type="entry name" value="DNAJ_2"/>
    <property type="match status" value="1"/>
</dbReference>
<dbReference type="FunFam" id="1.10.1870.10:FF:000002">
    <property type="entry name" value="Saccharopine dehydrogenase Lys9"/>
    <property type="match status" value="1"/>
</dbReference>
<dbReference type="Gene3D" id="3.40.50.720">
    <property type="entry name" value="NAD(P)-binding Rossmann-like Domain"/>
    <property type="match status" value="1"/>
</dbReference>
<evidence type="ECO:0000256" key="1">
    <source>
        <dbReference type="ARBA" id="ARBA00022605"/>
    </source>
</evidence>
<dbReference type="InterPro" id="IPR008971">
    <property type="entry name" value="HSP40/DnaJ_pept-bd"/>
</dbReference>
<dbReference type="GO" id="GO:0031072">
    <property type="term" value="F:heat shock protein binding"/>
    <property type="evidence" value="ECO:0007669"/>
    <property type="project" value="InterPro"/>
</dbReference>
<dbReference type="CDD" id="cd10719">
    <property type="entry name" value="DnaJ_zf"/>
    <property type="match status" value="1"/>
</dbReference>
<dbReference type="GO" id="GO:0005737">
    <property type="term" value="C:cytoplasm"/>
    <property type="evidence" value="ECO:0007669"/>
    <property type="project" value="TreeGrafter"/>
</dbReference>
<dbReference type="InterPro" id="IPR002939">
    <property type="entry name" value="DnaJ_C"/>
</dbReference>
<dbReference type="SUPFAM" id="SSF51735">
    <property type="entry name" value="NAD(P)-binding Rossmann-fold domains"/>
    <property type="match status" value="1"/>
</dbReference>
<evidence type="ECO:0000256" key="9">
    <source>
        <dbReference type="ARBA" id="ARBA00038048"/>
    </source>
</evidence>
<dbReference type="SMART" id="SM00271">
    <property type="entry name" value="DnaJ"/>
    <property type="match status" value="1"/>
</dbReference>
<evidence type="ECO:0000259" key="16">
    <source>
        <dbReference type="PROSITE" id="PS50076"/>
    </source>
</evidence>
<feature type="domain" description="J" evidence="16">
    <location>
        <begin position="411"/>
        <end position="475"/>
    </location>
</feature>
<dbReference type="EMBL" id="JASBNA010000013">
    <property type="protein sequence ID" value="KAK7687559.1"/>
    <property type="molecule type" value="Genomic_DNA"/>
</dbReference>
<evidence type="ECO:0000256" key="11">
    <source>
        <dbReference type="ARBA" id="ARBA00060549"/>
    </source>
</evidence>
<dbReference type="InterPro" id="IPR001305">
    <property type="entry name" value="HSP_DnaJ_Cys-rich_dom"/>
</dbReference>
<dbReference type="Pfam" id="PF16653">
    <property type="entry name" value="Sacchrp_dh_C"/>
    <property type="match status" value="1"/>
</dbReference>
<comment type="catalytic activity">
    <reaction evidence="10">
        <text>L-saccharopine + NADP(+) + H2O = (S)-2-amino-6-oxohexanoate + L-glutamate + NADPH + H(+)</text>
        <dbReference type="Rhea" id="RHEA:10020"/>
        <dbReference type="ChEBI" id="CHEBI:15377"/>
        <dbReference type="ChEBI" id="CHEBI:15378"/>
        <dbReference type="ChEBI" id="CHEBI:29985"/>
        <dbReference type="ChEBI" id="CHEBI:57783"/>
        <dbReference type="ChEBI" id="CHEBI:57951"/>
        <dbReference type="ChEBI" id="CHEBI:58321"/>
        <dbReference type="ChEBI" id="CHEBI:58349"/>
        <dbReference type="EC" id="1.5.1.10"/>
    </reaction>
</comment>
<feature type="domain" description="CR-type" evidence="17">
    <location>
        <begin position="517"/>
        <end position="599"/>
    </location>
</feature>
<dbReference type="Gene3D" id="2.10.230.10">
    <property type="entry name" value="Heat shock protein DnaJ, cysteine-rich domain"/>
    <property type="match status" value="1"/>
</dbReference>
<dbReference type="InterPro" id="IPR051168">
    <property type="entry name" value="AASS"/>
</dbReference>
<dbReference type="InterPro" id="IPR001623">
    <property type="entry name" value="DnaJ_domain"/>
</dbReference>
<keyword evidence="4 15" id="KW-0863">Zinc-finger</keyword>
<dbReference type="PROSITE" id="PS00636">
    <property type="entry name" value="DNAJ_1"/>
    <property type="match status" value="1"/>
</dbReference>
<keyword evidence="5 15" id="KW-0862">Zinc</keyword>
<dbReference type="FunFam" id="3.30.360.10:FF:000008">
    <property type="entry name" value="Alpha-aminoadipic semialdehyde synthase, mitochondrial"/>
    <property type="match status" value="1"/>
</dbReference>
<dbReference type="GO" id="GO:0004755">
    <property type="term" value="F:saccharopine dehydrogenase (NADP+, L-glutamate-forming) activity"/>
    <property type="evidence" value="ECO:0007669"/>
    <property type="project" value="UniProtKB-EC"/>
</dbReference>
<dbReference type="Proteomes" id="UP001385951">
    <property type="component" value="Unassembled WGS sequence"/>
</dbReference>
<dbReference type="InterPro" id="IPR032095">
    <property type="entry name" value="Sacchrp_dh-like_C"/>
</dbReference>
<dbReference type="EC" id="1.5.1.10" evidence="12"/>
<dbReference type="InterPro" id="IPR036869">
    <property type="entry name" value="J_dom_sf"/>
</dbReference>
<dbReference type="PANTHER" id="PTHR11133:SF22">
    <property type="entry name" value="ALPHA-AMINOADIPIC SEMIALDEHYDE SYNTHASE, MITOCHONDRIAL"/>
    <property type="match status" value="1"/>
</dbReference>
<dbReference type="InterPro" id="IPR036410">
    <property type="entry name" value="HSP_DnaJ_Cys-rich_dom_sf"/>
</dbReference>
<comment type="similarity">
    <text evidence="9">Belongs to the saccharopine dehydrogenase family.</text>
</comment>
<evidence type="ECO:0000313" key="19">
    <source>
        <dbReference type="Proteomes" id="UP001385951"/>
    </source>
</evidence>
<evidence type="ECO:0000256" key="12">
    <source>
        <dbReference type="ARBA" id="ARBA00066976"/>
    </source>
</evidence>
<keyword evidence="19" id="KW-1185">Reference proteome</keyword>
<evidence type="ECO:0000256" key="13">
    <source>
        <dbReference type="ARBA" id="ARBA00067598"/>
    </source>
</evidence>
<dbReference type="AlphaFoldDB" id="A0AAW0G845"/>
<dbReference type="FunFam" id="3.40.50.720:FF:000072">
    <property type="entry name" value="Saccharopine dehydrogenase [NADP(+), L-glutamate-forming]"/>
    <property type="match status" value="1"/>
</dbReference>
<organism evidence="18 19">
    <name type="scientific">Cerrena zonata</name>
    <dbReference type="NCBI Taxonomy" id="2478898"/>
    <lineage>
        <taxon>Eukaryota</taxon>
        <taxon>Fungi</taxon>
        <taxon>Dikarya</taxon>
        <taxon>Basidiomycota</taxon>
        <taxon>Agaricomycotina</taxon>
        <taxon>Agaricomycetes</taxon>
        <taxon>Polyporales</taxon>
        <taxon>Cerrenaceae</taxon>
        <taxon>Cerrena</taxon>
    </lineage>
</organism>
<evidence type="ECO:0000256" key="8">
    <source>
        <dbReference type="ARBA" id="ARBA00023154"/>
    </source>
</evidence>
<dbReference type="PROSITE" id="PS51188">
    <property type="entry name" value="ZF_CR"/>
    <property type="match status" value="1"/>
</dbReference>
<keyword evidence="3" id="KW-0677">Repeat</keyword>
<dbReference type="Pfam" id="PF01556">
    <property type="entry name" value="DnaJ_C"/>
    <property type="match status" value="1"/>
</dbReference>
<accession>A0AAW0G845</accession>
<dbReference type="InterPro" id="IPR005097">
    <property type="entry name" value="Sacchrp_dh_NADP-bd"/>
</dbReference>
<evidence type="ECO:0000256" key="2">
    <source>
        <dbReference type="ARBA" id="ARBA00022723"/>
    </source>
</evidence>
<keyword evidence="8" id="KW-0457">Lysine biosynthesis</keyword>
<comment type="caution">
    <text evidence="18">The sequence shown here is derived from an EMBL/GenBank/DDBJ whole genome shotgun (WGS) entry which is preliminary data.</text>
</comment>
<dbReference type="SUPFAM" id="SSF49493">
    <property type="entry name" value="HSP40/DnaJ peptide-binding domain"/>
    <property type="match status" value="2"/>
</dbReference>
<evidence type="ECO:0000256" key="5">
    <source>
        <dbReference type="ARBA" id="ARBA00022833"/>
    </source>
</evidence>
<keyword evidence="6" id="KW-0521">NADP</keyword>
<evidence type="ECO:0000256" key="3">
    <source>
        <dbReference type="ARBA" id="ARBA00022737"/>
    </source>
</evidence>
<dbReference type="InterPro" id="IPR018253">
    <property type="entry name" value="DnaJ_domain_CS"/>
</dbReference>
<reference evidence="18 19" key="1">
    <citation type="submission" date="2022-09" db="EMBL/GenBank/DDBJ databases">
        <authorList>
            <person name="Palmer J.M."/>
        </authorList>
    </citation>
    <scope>NUCLEOTIDE SEQUENCE [LARGE SCALE GENOMIC DNA]</scope>
    <source>
        <strain evidence="18 19">DSM 7382</strain>
    </source>
</reference>
<sequence length="737" mass="81536">MVKQVLLLGSGFVAKPTVDILSQTPDVKVTVACRTLSKAKELAGSVAEAISLDVTDESALESEVAKFDLVISLIPYIYHVNVVKAAIKNKKHVVTTSYINPQLKELEQQIQDAGITVMNEIGLDPGIDHLYAVKTIEEVHQQGGKIKSFLSYCGGLPAPENSDNPLGYKFSWSSRGVLLALRNSASYWKDGQVENVESEDLMATAKPYFIYPGFAFVAYPNRDSTTYKQLYNIPEAETVIRGTLRFQGFPEFIKVLVDIGFLKDESSEAFSNPSSWKDAFAKLVGAESSEEAAIIAKVESLATFKDDADKTRIINGLRWLGLFSDKQITPRGNPLDTLCATLEELMQYEEGERDMVCLQHKFGIQWKDGSEETRTSTLVDYGDVNGYSSMAKLVGVPCAVAVQQILDGTLNPYQILEIGKDADEKTIKSAYRRLLKKYHPDKNPLEEAHEKFIEIGEAYEILSDETKKSNYDKYGDPEGAGGPGGGDFDFGDILNQFFGGGGGGPGGGRRRRDFYRGKEVDFTVEMTNLCDECKGSGSEDGAKHTCDRCQGSGQILIQRQFGPGMVQRMQMQCDECGGSGNHITHVCKHCGGVGTMQKSRNYSVFVKAGTLRNDDIVLEGEGDQNPEWIPGDLIVKLKEDLTKSWGYRRIKEHLYRTEVLSLREATNGGWKRSIAFFGEDDIKISRKSGDVVIDGQVEVIKGKGAPIINEDDEERYGDLYIEYRVVGLQKKVGKDEL</sequence>
<evidence type="ECO:0000256" key="14">
    <source>
        <dbReference type="ARBA" id="ARBA00083134"/>
    </source>
</evidence>
<keyword evidence="2 15" id="KW-0479">Metal-binding</keyword>
<evidence type="ECO:0000256" key="10">
    <source>
        <dbReference type="ARBA" id="ARBA00051869"/>
    </source>
</evidence>
<evidence type="ECO:0000313" key="18">
    <source>
        <dbReference type="EMBL" id="KAK7687559.1"/>
    </source>
</evidence>
<comment type="pathway">
    <text evidence="11">Amino-acid biosynthesis; L-lysine biosynthesis via AAA pathway; L-lysine from L-alpha-aminoadipate (fungal route): step 2/3.</text>
</comment>
<gene>
    <name evidence="18" type="ORF">QCA50_009447</name>
</gene>
<evidence type="ECO:0000256" key="15">
    <source>
        <dbReference type="PROSITE-ProRule" id="PRU00546"/>
    </source>
</evidence>
<keyword evidence="1" id="KW-0028">Amino-acid biosynthesis</keyword>
<protein>
    <recommendedName>
        <fullName evidence="13">Saccharopine dehydrogenase [NADP(+), L-glutamate-forming]</fullName>
        <ecNumber evidence="12">1.5.1.10</ecNumber>
    </recommendedName>
    <alternativeName>
        <fullName evidence="14">Saccharopine reductase</fullName>
    </alternativeName>
</protein>
<dbReference type="Pfam" id="PF00684">
    <property type="entry name" value="DnaJ_CXXCXGXG"/>
    <property type="match status" value="1"/>
</dbReference>
<dbReference type="FunFam" id="2.10.230.10:FF:000001">
    <property type="entry name" value="DnaJ subfamily A member 2"/>
    <property type="match status" value="1"/>
</dbReference>
<dbReference type="PRINTS" id="PR00625">
    <property type="entry name" value="JDOMAIN"/>
</dbReference>
<dbReference type="CDD" id="cd06257">
    <property type="entry name" value="DnaJ"/>
    <property type="match status" value="1"/>
</dbReference>
<dbReference type="PANTHER" id="PTHR11133">
    <property type="entry name" value="SACCHAROPINE DEHYDROGENASE"/>
    <property type="match status" value="1"/>
</dbReference>
<dbReference type="Gene3D" id="1.10.1870.10">
    <property type="entry name" value="Domain 3, Saccharopine reductase"/>
    <property type="match status" value="1"/>
</dbReference>
<evidence type="ECO:0000256" key="6">
    <source>
        <dbReference type="ARBA" id="ARBA00022857"/>
    </source>
</evidence>
<feature type="zinc finger region" description="CR-type" evidence="15">
    <location>
        <begin position="517"/>
        <end position="599"/>
    </location>
</feature>
<dbReference type="Gene3D" id="3.30.360.10">
    <property type="entry name" value="Dihydrodipicolinate Reductase, domain 2"/>
    <property type="match status" value="1"/>
</dbReference>
<dbReference type="GO" id="GO:0006457">
    <property type="term" value="P:protein folding"/>
    <property type="evidence" value="ECO:0007669"/>
    <property type="project" value="InterPro"/>
</dbReference>
<dbReference type="SUPFAM" id="SSF57938">
    <property type="entry name" value="DnaJ/Hsp40 cysteine-rich domain"/>
    <property type="match status" value="1"/>
</dbReference>
<dbReference type="GO" id="GO:0008270">
    <property type="term" value="F:zinc ion binding"/>
    <property type="evidence" value="ECO:0007669"/>
    <property type="project" value="UniProtKB-KW"/>
</dbReference>
<dbReference type="Gene3D" id="2.60.260.20">
    <property type="entry name" value="Urease metallochaperone UreE, N-terminal domain"/>
    <property type="match status" value="2"/>
</dbReference>
<evidence type="ECO:0000256" key="7">
    <source>
        <dbReference type="ARBA" id="ARBA00023002"/>
    </source>
</evidence>
<dbReference type="SUPFAM" id="SSF46565">
    <property type="entry name" value="Chaperone J-domain"/>
    <property type="match status" value="1"/>
</dbReference>
<dbReference type="Gene3D" id="1.10.287.110">
    <property type="entry name" value="DnaJ domain"/>
    <property type="match status" value="1"/>
</dbReference>
<proteinExistence type="inferred from homology"/>